<dbReference type="AlphaFoldDB" id="A0A1F2WG62"/>
<accession>A0A1F2WG62</accession>
<dbReference type="EMBL" id="MELK01000051">
    <property type="protein sequence ID" value="OFW55821.1"/>
    <property type="molecule type" value="Genomic_DNA"/>
</dbReference>
<sequence>MPKTRFAIVTTTINVPTTLMKWAQSLDERDVIIVAGDKTSPHSKIIALLSEIQGDFGVPTVYLSPEKQTHWLISSDIGWRSIQRRNIAVLEAMRYDSKFVTTIDDDNEPVDPLDYFSRVEVLLGNDDPTELTVCHMGGDAFINMCQMTYGSTVVHRGLPRVCHNELQYEVPMTSIEKSRLGVFQSLWFGHPDIDALDRIHNNIVVNPRGNEVHVPARTDWCPIDSQATTYRAELAPLLCVWPHVGRADDIWASYVARKVMDFLGWSVGYGAPYVKQDRGQYDDRAFYQHLNELEKELLMYRSTTTLCDHLRRIDFTHLGLKHFNPENQRVLLAHRTLVNTLYDLSDIIPPETLTMLSNWYADVRTALTTPAVG</sequence>
<proteinExistence type="predicted"/>
<gene>
    <name evidence="1" type="ORF">A2Y75_05240</name>
</gene>
<comment type="caution">
    <text evidence="1">The sequence shown here is derived from an EMBL/GenBank/DDBJ whole genome shotgun (WGS) entry which is preliminary data.</text>
</comment>
<evidence type="ECO:0000313" key="2">
    <source>
        <dbReference type="Proteomes" id="UP000177876"/>
    </source>
</evidence>
<protein>
    <submittedName>
        <fullName evidence="1">Uncharacterized protein</fullName>
    </submittedName>
</protein>
<name>A0A1F2WG62_9ACTN</name>
<dbReference type="Proteomes" id="UP000177876">
    <property type="component" value="Unassembled WGS sequence"/>
</dbReference>
<organism evidence="1 2">
    <name type="scientific">Candidatus Solincola sediminis</name>
    <dbReference type="NCBI Taxonomy" id="1797199"/>
    <lineage>
        <taxon>Bacteria</taxon>
        <taxon>Bacillati</taxon>
        <taxon>Actinomycetota</taxon>
        <taxon>Candidatus Geothermincolia</taxon>
        <taxon>Candidatus Geothermincolales</taxon>
        <taxon>Candidatus Geothermincolaceae</taxon>
        <taxon>Candidatus Solincola</taxon>
    </lineage>
</organism>
<dbReference type="STRING" id="1797197.A2Y75_05240"/>
<reference evidence="1 2" key="1">
    <citation type="journal article" date="2016" name="Nat. Commun.">
        <title>Thousands of microbial genomes shed light on interconnected biogeochemical processes in an aquifer system.</title>
        <authorList>
            <person name="Anantharaman K."/>
            <person name="Brown C.T."/>
            <person name="Hug L.A."/>
            <person name="Sharon I."/>
            <person name="Castelle C.J."/>
            <person name="Probst A.J."/>
            <person name="Thomas B.C."/>
            <person name="Singh A."/>
            <person name="Wilkins M.J."/>
            <person name="Karaoz U."/>
            <person name="Brodie E.L."/>
            <person name="Williams K.H."/>
            <person name="Hubbard S.S."/>
            <person name="Banfield J.F."/>
        </authorList>
    </citation>
    <scope>NUCLEOTIDE SEQUENCE [LARGE SCALE GENOMIC DNA]</scope>
</reference>
<evidence type="ECO:0000313" key="1">
    <source>
        <dbReference type="EMBL" id="OFW55821.1"/>
    </source>
</evidence>